<organism evidence="2">
    <name type="scientific">Faucicola osloensis</name>
    <name type="common">Moraxella osloensis</name>
    <dbReference type="NCBI Taxonomy" id="34062"/>
    <lineage>
        <taxon>Bacteria</taxon>
        <taxon>Pseudomonadati</taxon>
        <taxon>Pseudomonadota</taxon>
        <taxon>Gammaproteobacteria</taxon>
        <taxon>Moraxellales</taxon>
        <taxon>Moraxellaceae</taxon>
        <taxon>Faucicola</taxon>
    </lineage>
</organism>
<feature type="domain" description="NAD-dependent epimerase/dehydratase" evidence="1">
    <location>
        <begin position="4"/>
        <end position="221"/>
    </location>
</feature>
<reference evidence="2" key="1">
    <citation type="submission" date="2019-04" db="EMBL/GenBank/DDBJ databases">
        <title>Moraxella osloensis CCUG 73412, isolated from corneal scrapings as causative agent of keratitis.</title>
        <authorList>
            <person name="Connolly G."/>
            <person name="Jaen-Luchoro D."/>
            <person name="Pinyeiro-Iglesias B."/>
            <person name="Curry A."/>
            <person name="Knowles S."/>
            <person name="Moore E.R.B."/>
        </authorList>
    </citation>
    <scope>NUCLEOTIDE SEQUENCE</scope>
    <source>
        <strain evidence="2">CCUG 73412</strain>
    </source>
</reference>
<dbReference type="PANTHER" id="PTHR43245">
    <property type="entry name" value="BIFUNCTIONAL POLYMYXIN RESISTANCE PROTEIN ARNA"/>
    <property type="match status" value="1"/>
</dbReference>
<evidence type="ECO:0000259" key="1">
    <source>
        <dbReference type="Pfam" id="PF01370"/>
    </source>
</evidence>
<dbReference type="Gene3D" id="3.40.50.720">
    <property type="entry name" value="NAD(P)-binding Rossmann-like Domain"/>
    <property type="match status" value="1"/>
</dbReference>
<name>A0AAW6T8Q4_FAUOS</name>
<dbReference type="InterPro" id="IPR001509">
    <property type="entry name" value="Epimerase_deHydtase"/>
</dbReference>
<evidence type="ECO:0000313" key="2">
    <source>
        <dbReference type="EMBL" id="MDI4509029.1"/>
    </source>
</evidence>
<sequence>MMKILVTGATGFVGRYFVNDLSKTDEVIACVRKKSSFLPSSVQQIVSNNFFDIAIPKDTDVIVHLAGIAHNKNNSVDEFKKINVDGTLELARKALEANIKRFIFISSIGVNGNSTHGKAFTEQDIPNPTNDYTKSKYEAEKALAKLFENTNIDLVIIRPPLIYAHDAPGNFSKLLMLIKLGQFLPFGCTHNQRSFIAIENLVSFITACIYHDTKINETFLIADDEVISTKQLIQCLSSGMGKSMILLPVPTKLLSTLADVTGKVGMFEQLYGNLQIDNRKAKKFFNWHPPKHSLNALKEVGNLYRNNKK</sequence>
<proteinExistence type="predicted"/>
<dbReference type="EMBL" id="SSCJ01000001">
    <property type="protein sequence ID" value="MDI4509029.1"/>
    <property type="molecule type" value="Genomic_DNA"/>
</dbReference>
<dbReference type="AlphaFoldDB" id="A0AAW6T8Q4"/>
<comment type="caution">
    <text evidence="2">The sequence shown here is derived from an EMBL/GenBank/DDBJ whole genome shotgun (WGS) entry which is preliminary data.</text>
</comment>
<dbReference type="SUPFAM" id="SSF51735">
    <property type="entry name" value="NAD(P)-binding Rossmann-fold domains"/>
    <property type="match status" value="1"/>
</dbReference>
<dbReference type="InterPro" id="IPR050177">
    <property type="entry name" value="Lipid_A_modif_metabolic_enz"/>
</dbReference>
<dbReference type="InterPro" id="IPR036291">
    <property type="entry name" value="NAD(P)-bd_dom_sf"/>
</dbReference>
<dbReference type="Pfam" id="PF01370">
    <property type="entry name" value="Epimerase"/>
    <property type="match status" value="1"/>
</dbReference>
<gene>
    <name evidence="2" type="ORF">E6P75_02230</name>
</gene>
<accession>A0AAW6T8Q4</accession>
<dbReference type="PANTHER" id="PTHR43245:SF58">
    <property type="entry name" value="BLL5923 PROTEIN"/>
    <property type="match status" value="1"/>
</dbReference>
<protein>
    <submittedName>
        <fullName evidence="2">NAD-dependent epimerase/dehydratase family protein</fullName>
    </submittedName>
</protein>